<dbReference type="InterPro" id="IPR038636">
    <property type="entry name" value="Wzi_sf"/>
</dbReference>
<name>A0A537IRR7_9BACT</name>
<feature type="signal peptide" evidence="1">
    <location>
        <begin position="1"/>
        <end position="26"/>
    </location>
</feature>
<keyword evidence="1" id="KW-0732">Signal</keyword>
<dbReference type="AlphaFoldDB" id="A0A537IRR7"/>
<dbReference type="Pfam" id="PF14052">
    <property type="entry name" value="Caps_assemb_Wzi"/>
    <property type="match status" value="1"/>
</dbReference>
<evidence type="ECO:0000313" key="2">
    <source>
        <dbReference type="EMBL" id="TMI73957.1"/>
    </source>
</evidence>
<comment type="caution">
    <text evidence="2">The sequence shown here is derived from an EMBL/GenBank/DDBJ whole genome shotgun (WGS) entry which is preliminary data.</text>
</comment>
<dbReference type="InterPro" id="IPR026950">
    <property type="entry name" value="Caps_assemb_Wzi"/>
</dbReference>
<accession>A0A537IRR7</accession>
<gene>
    <name evidence="2" type="ORF">E6H05_08300</name>
</gene>
<dbReference type="EMBL" id="VBAP01000060">
    <property type="protein sequence ID" value="TMI73957.1"/>
    <property type="molecule type" value="Genomic_DNA"/>
</dbReference>
<proteinExistence type="predicted"/>
<feature type="chain" id="PRO_5022087171" evidence="1">
    <location>
        <begin position="27"/>
        <end position="522"/>
    </location>
</feature>
<sequence length="522" mass="56772">MQQARWRSAVVLCLAAVLAAGRPAAAHPLDIIPFDDVSYADLYRLAAAGLAPLWAATVRPLTRLQLARMVARSLDRLVADRAAFSPYSVLTLEQLVLQFADELALLGYRVVQPPGGPSAQTVTGWGVQLNRALVWRVGSGASPSIDGSRLPAPGSRRWATDAGDLLRLEVSGTAGLGPLLMVGARLEHAVLPGPLTIGVDRLYASASGDTVLAQAGRDRHWWGPGARGAFLLSDNAGPLQTLRLSREGDRLRIVNLLGLLSEGAERYLYGMRVDWLATDALRLGVGETVVASGSVYLPYALNPIPLLTYGLDLWIRQQQMGITDNYNIALDFDWRIGRGTTLYGELYVDNLSTGSNAFPSIGAGTAGLFFGNPFQDGRTDLRLEHTRATNWIYSTAGGASDYVYSGRALGHWCAPDCELWSADLSRRFDSGSVLTLGYDLVRKGEGQLGQPLPANPADAWANLYLSGVVETTQAWRLRYSWMQDPSLQQEIGAGWSSVLNASHLAGQTRADWFVWWEARYEF</sequence>
<evidence type="ECO:0000313" key="3">
    <source>
        <dbReference type="Proteomes" id="UP000318834"/>
    </source>
</evidence>
<dbReference type="Proteomes" id="UP000318834">
    <property type="component" value="Unassembled WGS sequence"/>
</dbReference>
<evidence type="ECO:0000256" key="1">
    <source>
        <dbReference type="SAM" id="SignalP"/>
    </source>
</evidence>
<reference evidence="2 3" key="1">
    <citation type="journal article" date="2019" name="Nat. Microbiol.">
        <title>Mediterranean grassland soil C-N compound turnover is dependent on rainfall and depth, and is mediated by genomically divergent microorganisms.</title>
        <authorList>
            <person name="Diamond S."/>
            <person name="Andeer P.F."/>
            <person name="Li Z."/>
            <person name="Crits-Christoph A."/>
            <person name="Burstein D."/>
            <person name="Anantharaman K."/>
            <person name="Lane K.R."/>
            <person name="Thomas B.C."/>
            <person name="Pan C."/>
            <person name="Northen T.R."/>
            <person name="Banfield J.F."/>
        </authorList>
    </citation>
    <scope>NUCLEOTIDE SEQUENCE [LARGE SCALE GENOMIC DNA]</scope>
    <source>
        <strain evidence="2">NP_8</strain>
    </source>
</reference>
<protein>
    <submittedName>
        <fullName evidence="2">Capsule assembly Wzi family protein</fullName>
    </submittedName>
</protein>
<dbReference type="Gene3D" id="2.40.160.130">
    <property type="entry name" value="Capsule assembly protein Wzi"/>
    <property type="match status" value="1"/>
</dbReference>
<organism evidence="2 3">
    <name type="scientific">Candidatus Segetimicrobium genomatis</name>
    <dbReference type="NCBI Taxonomy" id="2569760"/>
    <lineage>
        <taxon>Bacteria</taxon>
        <taxon>Bacillati</taxon>
        <taxon>Candidatus Sysuimicrobiota</taxon>
        <taxon>Candidatus Sysuimicrobiia</taxon>
        <taxon>Candidatus Sysuimicrobiales</taxon>
        <taxon>Candidatus Segetimicrobiaceae</taxon>
        <taxon>Candidatus Segetimicrobium</taxon>
    </lineage>
</organism>